<sequence length="493" mass="55772">MERKQHQRKKKTTNMAAPSENMLDFETELNEMSGAAFTQKHLDVIQNLTKEFRDRDFRASAEKTVFQNLVQVLTKLSEEIRAQSPAAESMRLLLQLTAECFRSQRNAAVQCHRNQCLMRDLGFIQVSLAILEVLPGLQVENAACPIEALRCGIQFLGNLAVGNQVCKDDIWKQCFPRLFLDLLDHSDEKTAGYASMVLYTCLDEHKVQQLVLNREPQELAMRVIRLCQKQPELDWAVLIVTQHFLKSSALVETMFVGLKHQERVTLLELITAQLGEEEEGAVEGCRVPPRLARFLASHFQERCKVVLSLASQAAPDEEAVTVMRLLDVLCEMTSDHKKLMFLQDHPDLLETTVELLREVHAAGKASRNVFSAAQEFSAAAGPASHPAVSFKAHLVRLIGNLCHAHTDNQNKVREMDGLALILDNCSIDSNNPFISQWAVFAIRILLEHNRENQEVVRALERRGVADNSALRDMGFRLEERDGTLLLKPLRRDH</sequence>
<comment type="subcellular location">
    <subcellularLocation>
        <location evidence="1">Midbody</location>
    </subcellularLocation>
</comment>
<evidence type="ECO:0000256" key="5">
    <source>
        <dbReference type="ARBA" id="ARBA00023306"/>
    </source>
</evidence>
<dbReference type="OrthoDB" id="379794at2759"/>
<dbReference type="GO" id="GO:0031175">
    <property type="term" value="P:neuron projection development"/>
    <property type="evidence" value="ECO:0007669"/>
    <property type="project" value="TreeGrafter"/>
</dbReference>
<dbReference type="EMBL" id="JAFJMO010000019">
    <property type="protein sequence ID" value="KAJ8249818.1"/>
    <property type="molecule type" value="Genomic_DNA"/>
</dbReference>
<dbReference type="InterPro" id="IPR011989">
    <property type="entry name" value="ARM-like"/>
</dbReference>
<evidence type="ECO:0000256" key="2">
    <source>
        <dbReference type="ARBA" id="ARBA00008384"/>
    </source>
</evidence>
<dbReference type="SUPFAM" id="SSF48371">
    <property type="entry name" value="ARM repeat"/>
    <property type="match status" value="1"/>
</dbReference>
<dbReference type="GO" id="GO:0030496">
    <property type="term" value="C:midbody"/>
    <property type="evidence" value="ECO:0007669"/>
    <property type="project" value="UniProtKB-SubCell"/>
</dbReference>
<accession>A0A9Q1CVG8</accession>
<keyword evidence="5" id="KW-0131">Cell cycle</keyword>
<evidence type="ECO:0000256" key="3">
    <source>
        <dbReference type="ARBA" id="ARBA00018804"/>
    </source>
</evidence>
<evidence type="ECO:0000313" key="8">
    <source>
        <dbReference type="EMBL" id="KAJ8249818.1"/>
    </source>
</evidence>
<evidence type="ECO:0000256" key="1">
    <source>
        <dbReference type="ARBA" id="ARBA00004214"/>
    </source>
</evidence>
<dbReference type="GO" id="GO:0051301">
    <property type="term" value="P:cell division"/>
    <property type="evidence" value="ECO:0007669"/>
    <property type="project" value="UniProtKB-KW"/>
</dbReference>
<comment type="similarity">
    <text evidence="2">Belongs to the ataxin-10 family.</text>
</comment>
<keyword evidence="4" id="KW-0132">Cell division</keyword>
<organism evidence="8 9">
    <name type="scientific">Conger conger</name>
    <name type="common">Conger eel</name>
    <name type="synonym">Muraena conger</name>
    <dbReference type="NCBI Taxonomy" id="82655"/>
    <lineage>
        <taxon>Eukaryota</taxon>
        <taxon>Metazoa</taxon>
        <taxon>Chordata</taxon>
        <taxon>Craniata</taxon>
        <taxon>Vertebrata</taxon>
        <taxon>Euteleostomi</taxon>
        <taxon>Actinopterygii</taxon>
        <taxon>Neopterygii</taxon>
        <taxon>Teleostei</taxon>
        <taxon>Anguilliformes</taxon>
        <taxon>Congridae</taxon>
        <taxon>Conger</taxon>
    </lineage>
</organism>
<comment type="function">
    <text evidence="6">May play a role in the regulation of cytokinesis. May play a role in signaling by stimulating protein glycosylation. Induces neuritogenesis by activating the Ras-MAP kinase pathway and is necessary for the survival of cerebellar neurons. Does not appear to play a major role in ciliogenesis.</text>
</comment>
<gene>
    <name evidence="8" type="ORF">COCON_G00230340</name>
</gene>
<name>A0A9Q1CVG8_CONCO</name>
<reference evidence="8" key="1">
    <citation type="journal article" date="2023" name="Science">
        <title>Genome structures resolve the early diversification of teleost fishes.</title>
        <authorList>
            <person name="Parey E."/>
            <person name="Louis A."/>
            <person name="Montfort J."/>
            <person name="Bouchez O."/>
            <person name="Roques C."/>
            <person name="Iampietro C."/>
            <person name="Lluch J."/>
            <person name="Castinel A."/>
            <person name="Donnadieu C."/>
            <person name="Desvignes T."/>
            <person name="Floi Bucao C."/>
            <person name="Jouanno E."/>
            <person name="Wen M."/>
            <person name="Mejri S."/>
            <person name="Dirks R."/>
            <person name="Jansen H."/>
            <person name="Henkel C."/>
            <person name="Chen W.J."/>
            <person name="Zahm M."/>
            <person name="Cabau C."/>
            <person name="Klopp C."/>
            <person name="Thompson A.W."/>
            <person name="Robinson-Rechavi M."/>
            <person name="Braasch I."/>
            <person name="Lecointre G."/>
            <person name="Bobe J."/>
            <person name="Postlethwait J.H."/>
            <person name="Berthelot C."/>
            <person name="Roest Crollius H."/>
            <person name="Guiguen Y."/>
        </authorList>
    </citation>
    <scope>NUCLEOTIDE SEQUENCE</scope>
    <source>
        <strain evidence="8">Concon-B</strain>
    </source>
</reference>
<proteinExistence type="inferred from homology"/>
<keyword evidence="9" id="KW-1185">Reference proteome</keyword>
<feature type="domain" description="Ataxin-10" evidence="7">
    <location>
        <begin position="390"/>
        <end position="486"/>
    </location>
</feature>
<dbReference type="Gene3D" id="1.25.10.10">
    <property type="entry name" value="Leucine-rich Repeat Variant"/>
    <property type="match status" value="2"/>
</dbReference>
<dbReference type="InterPro" id="IPR016024">
    <property type="entry name" value="ARM-type_fold"/>
</dbReference>
<comment type="caution">
    <text evidence="8">The sequence shown here is derived from an EMBL/GenBank/DDBJ whole genome shotgun (WGS) entry which is preliminary data.</text>
</comment>
<dbReference type="Proteomes" id="UP001152803">
    <property type="component" value="Unassembled WGS sequence"/>
</dbReference>
<dbReference type="InterPro" id="IPR051374">
    <property type="entry name" value="Ataxin-10/CTR86_families"/>
</dbReference>
<evidence type="ECO:0000256" key="6">
    <source>
        <dbReference type="ARBA" id="ARBA00045173"/>
    </source>
</evidence>
<evidence type="ECO:0000256" key="4">
    <source>
        <dbReference type="ARBA" id="ARBA00022618"/>
    </source>
</evidence>
<evidence type="ECO:0000259" key="7">
    <source>
        <dbReference type="Pfam" id="PF09759"/>
    </source>
</evidence>
<dbReference type="PANTHER" id="PTHR13255">
    <property type="entry name" value="ATAXIN-10"/>
    <property type="match status" value="1"/>
</dbReference>
<dbReference type="GO" id="GO:0005829">
    <property type="term" value="C:cytosol"/>
    <property type="evidence" value="ECO:0007669"/>
    <property type="project" value="TreeGrafter"/>
</dbReference>
<dbReference type="AlphaFoldDB" id="A0A9Q1CVG8"/>
<dbReference type="PANTHER" id="PTHR13255:SF0">
    <property type="entry name" value="ATAXIN-10"/>
    <property type="match status" value="1"/>
</dbReference>
<dbReference type="InterPro" id="IPR019156">
    <property type="entry name" value="Ataxin-10_domain"/>
</dbReference>
<dbReference type="Pfam" id="PF09759">
    <property type="entry name" value="Atx10homo_assoc"/>
    <property type="match status" value="1"/>
</dbReference>
<evidence type="ECO:0000313" key="9">
    <source>
        <dbReference type="Proteomes" id="UP001152803"/>
    </source>
</evidence>
<protein>
    <recommendedName>
        <fullName evidence="3">Ataxin-10</fullName>
    </recommendedName>
</protein>